<dbReference type="InParanoid" id="D8PMW6"/>
<reference evidence="3 4" key="1">
    <citation type="journal article" date="2010" name="Nat. Biotechnol.">
        <title>Genome sequence of the model mushroom Schizophyllum commune.</title>
        <authorList>
            <person name="Ohm R.A."/>
            <person name="de Jong J.F."/>
            <person name="Lugones L.G."/>
            <person name="Aerts A."/>
            <person name="Kothe E."/>
            <person name="Stajich J.E."/>
            <person name="de Vries R.P."/>
            <person name="Record E."/>
            <person name="Levasseur A."/>
            <person name="Baker S.E."/>
            <person name="Bartholomew K.A."/>
            <person name="Coutinho P.M."/>
            <person name="Erdmann S."/>
            <person name="Fowler T.J."/>
            <person name="Gathman A.C."/>
            <person name="Lombard V."/>
            <person name="Henrissat B."/>
            <person name="Knabe N."/>
            <person name="Kuees U."/>
            <person name="Lilly W.W."/>
            <person name="Lindquist E."/>
            <person name="Lucas S."/>
            <person name="Magnuson J.K."/>
            <person name="Piumi F."/>
            <person name="Raudaskoski M."/>
            <person name="Salamov A."/>
            <person name="Schmutz J."/>
            <person name="Schwarze F.W.M.R."/>
            <person name="vanKuyk P.A."/>
            <person name="Horton J.S."/>
            <person name="Grigoriev I.V."/>
            <person name="Woesten H.A.B."/>
        </authorList>
    </citation>
    <scope>NUCLEOTIDE SEQUENCE [LARGE SCALE GENOMIC DNA]</scope>
    <source>
        <strain evidence="4">H4-8 / FGSC 9210</strain>
    </source>
</reference>
<feature type="region of interest" description="Disordered" evidence="2">
    <location>
        <begin position="283"/>
        <end position="509"/>
    </location>
</feature>
<sequence>MSQTSSPKQKDPAKRGQWKVELEQRLVGVEVIVAEGASVSAQAQGEQGQIQHRIGDYEKRIIELRDTLAKTTAALGVTTNDLQCTRTELQRHTIHIDNLRNGLIQLETQHQVLKLQHASLVRQRDEAEIQARRYRRLLAEYKQLVEDADQFRQDVRREMKETEERWQQKMATVTHELGALKAQSDTREQETAALACERDALKRQLREKRMQSVQTQTQPEPPAVASAALDGNATASQRSPPLQQPTPRATPKNVARPLKVDGPPKASATNVNGHTDAVLSAQDAARGTATQSTTFSQMPMCNPPTKSPAPEDPRIEVINDPNDEHGKKNAPSDLDGAPMHTASPEKSRAQASGTPSKASGTPSKASGTPSMATHRKASPNATTIPPKTETAPAPAMDSEHGDPVHTPVEAFVEPEVTPAVTTINYDGDDEQSPAQVPDPSPAHVNEPSPIRVSEPSPAHIPDAASTAFSYADLTRSPVPMAPPEPPEDDPWTTHMYDYHEEMKAGERKK</sequence>
<proteinExistence type="predicted"/>
<keyword evidence="4" id="KW-1185">Reference proteome</keyword>
<protein>
    <submittedName>
        <fullName evidence="3">Uncharacterized protein</fullName>
    </submittedName>
</protein>
<dbReference type="VEuPathDB" id="FungiDB:SCHCODRAFT_02699779"/>
<evidence type="ECO:0000313" key="3">
    <source>
        <dbReference type="EMBL" id="EFJ01474.1"/>
    </source>
</evidence>
<feature type="coiled-coil region" evidence="1">
    <location>
        <begin position="96"/>
        <end position="165"/>
    </location>
</feature>
<dbReference type="EMBL" id="GL377302">
    <property type="protein sequence ID" value="EFJ01474.1"/>
    <property type="molecule type" value="Genomic_DNA"/>
</dbReference>
<dbReference type="Proteomes" id="UP000007431">
    <property type="component" value="Unassembled WGS sequence"/>
</dbReference>
<accession>D8PMW6</accession>
<feature type="compositionally biased region" description="Polar residues" evidence="2">
    <location>
        <begin position="233"/>
        <end position="247"/>
    </location>
</feature>
<feature type="compositionally biased region" description="Basic and acidic residues" evidence="2">
    <location>
        <begin position="496"/>
        <end position="509"/>
    </location>
</feature>
<gene>
    <name evidence="3" type="ORF">SCHCODRAFT_230305</name>
</gene>
<feature type="compositionally biased region" description="Basic and acidic residues" evidence="2">
    <location>
        <begin position="309"/>
        <end position="327"/>
    </location>
</feature>
<name>D8PMW6_SCHCM</name>
<feature type="region of interest" description="Disordered" evidence="2">
    <location>
        <begin position="231"/>
        <end position="271"/>
    </location>
</feature>
<feature type="compositionally biased region" description="Polar residues" evidence="2">
    <location>
        <begin position="349"/>
        <end position="371"/>
    </location>
</feature>
<dbReference type="HOGENOM" id="CLU_535456_0_0_1"/>
<feature type="compositionally biased region" description="Polar residues" evidence="2">
    <location>
        <begin position="288"/>
        <end position="299"/>
    </location>
</feature>
<dbReference type="AlphaFoldDB" id="D8PMW6"/>
<keyword evidence="1" id="KW-0175">Coiled coil</keyword>
<evidence type="ECO:0000313" key="4">
    <source>
        <dbReference type="Proteomes" id="UP000007431"/>
    </source>
</evidence>
<organism evidence="4">
    <name type="scientific">Schizophyllum commune (strain H4-8 / FGSC 9210)</name>
    <name type="common">Split gill fungus</name>
    <dbReference type="NCBI Taxonomy" id="578458"/>
    <lineage>
        <taxon>Eukaryota</taxon>
        <taxon>Fungi</taxon>
        <taxon>Dikarya</taxon>
        <taxon>Basidiomycota</taxon>
        <taxon>Agaricomycotina</taxon>
        <taxon>Agaricomycetes</taxon>
        <taxon>Agaricomycetidae</taxon>
        <taxon>Agaricales</taxon>
        <taxon>Schizophyllaceae</taxon>
        <taxon>Schizophyllum</taxon>
    </lineage>
</organism>
<evidence type="ECO:0000256" key="1">
    <source>
        <dbReference type="SAM" id="Coils"/>
    </source>
</evidence>
<evidence type="ECO:0000256" key="2">
    <source>
        <dbReference type="SAM" id="MobiDB-lite"/>
    </source>
</evidence>
<dbReference type="OMA" id="VAKQHER"/>